<comment type="caution">
    <text evidence="1">The sequence shown here is derived from an EMBL/GenBank/DDBJ whole genome shotgun (WGS) entry which is preliminary data.</text>
</comment>
<dbReference type="RefSeq" id="WP_119112432.1">
    <property type="nucleotide sequence ID" value="NZ_CBCSEO010000002.1"/>
</dbReference>
<reference evidence="1 2" key="1">
    <citation type="submission" date="2018-08" db="EMBL/GenBank/DDBJ databases">
        <title>Bacillus jemisoniae sp. nov., Bacillus chryseoplanitiae sp. nov., Bacillus resnikiae sp. nov., and Bacillus frankliniae sp. nov., isolated from Viking spacecraft and associated surfaces.</title>
        <authorList>
            <person name="Seuylemezian A."/>
            <person name="Vaishampayan P."/>
        </authorList>
    </citation>
    <scope>NUCLEOTIDE SEQUENCE [LARGE SCALE GENOMIC DNA]</scope>
    <source>
        <strain evidence="1 2">JJ-247</strain>
    </source>
</reference>
<gene>
    <name evidence="1" type="ORF">D1970_08445</name>
</gene>
<accession>A0A398B657</accession>
<proteinExistence type="predicted"/>
<organism evidence="1 2">
    <name type="scientific">Mesobacillus zeae</name>
    <dbReference type="NCBI Taxonomy" id="1917180"/>
    <lineage>
        <taxon>Bacteria</taxon>
        <taxon>Bacillati</taxon>
        <taxon>Bacillota</taxon>
        <taxon>Bacilli</taxon>
        <taxon>Bacillales</taxon>
        <taxon>Bacillaceae</taxon>
        <taxon>Mesobacillus</taxon>
    </lineage>
</organism>
<dbReference type="OrthoDB" id="2926484at2"/>
<evidence type="ECO:0000313" key="2">
    <source>
        <dbReference type="Proteomes" id="UP000265816"/>
    </source>
</evidence>
<dbReference type="Proteomes" id="UP000265816">
    <property type="component" value="Unassembled WGS sequence"/>
</dbReference>
<dbReference type="AlphaFoldDB" id="A0A398B657"/>
<dbReference type="EMBL" id="QWVT01000015">
    <property type="protein sequence ID" value="RID85579.1"/>
    <property type="molecule type" value="Genomic_DNA"/>
</dbReference>
<name>A0A398B657_9BACI</name>
<sequence>MNRFTDNEVYEIIYDNKRFPFLQFIRIDQICDVCYVTLKNMVTGEMFTFEQGDILGVRETNPAGNASAS</sequence>
<protein>
    <submittedName>
        <fullName evidence="1">Uncharacterized protein</fullName>
    </submittedName>
</protein>
<keyword evidence="2" id="KW-1185">Reference proteome</keyword>
<evidence type="ECO:0000313" key="1">
    <source>
        <dbReference type="EMBL" id="RID85579.1"/>
    </source>
</evidence>